<dbReference type="Gene3D" id="3.40.50.1820">
    <property type="entry name" value="alpha/beta hydrolase"/>
    <property type="match status" value="1"/>
</dbReference>
<evidence type="ECO:0000259" key="1">
    <source>
        <dbReference type="Pfam" id="PF12146"/>
    </source>
</evidence>
<protein>
    <submittedName>
        <fullName evidence="2">Lysophospholipase</fullName>
    </submittedName>
</protein>
<dbReference type="SUPFAM" id="SSF53474">
    <property type="entry name" value="alpha/beta-Hydrolases"/>
    <property type="match status" value="1"/>
</dbReference>
<accession>A0A292YLB8</accession>
<feature type="domain" description="Serine aminopeptidase S33" evidence="1">
    <location>
        <begin position="31"/>
        <end position="269"/>
    </location>
</feature>
<reference evidence="3" key="1">
    <citation type="submission" date="2017-07" db="EMBL/GenBank/DDBJ databases">
        <title>Draft genome sequence of Effusibacillus lacus strain skLN1.</title>
        <authorList>
            <person name="Watanabe M."/>
            <person name="Kojima H."/>
            <person name="Fukui M."/>
        </authorList>
    </citation>
    <scope>NUCLEOTIDE SEQUENCE [LARGE SCALE GENOMIC DNA]</scope>
    <source>
        <strain evidence="3">skLN1</strain>
    </source>
</reference>
<proteinExistence type="predicted"/>
<dbReference type="InterPro" id="IPR051044">
    <property type="entry name" value="MAG_DAG_Lipase"/>
</dbReference>
<dbReference type="Proteomes" id="UP000217785">
    <property type="component" value="Unassembled WGS sequence"/>
</dbReference>
<dbReference type="EMBL" id="BDUF01000015">
    <property type="protein sequence ID" value="GAX89174.1"/>
    <property type="molecule type" value="Genomic_DNA"/>
</dbReference>
<comment type="caution">
    <text evidence="2">The sequence shown here is derived from an EMBL/GenBank/DDBJ whole genome shotgun (WGS) entry which is preliminary data.</text>
</comment>
<dbReference type="InterPro" id="IPR000073">
    <property type="entry name" value="AB_hydrolase_1"/>
</dbReference>
<evidence type="ECO:0000313" key="3">
    <source>
        <dbReference type="Proteomes" id="UP000217785"/>
    </source>
</evidence>
<dbReference type="AlphaFoldDB" id="A0A292YLB8"/>
<organism evidence="2 3">
    <name type="scientific">Effusibacillus lacus</name>
    <dbReference type="NCBI Taxonomy" id="1348429"/>
    <lineage>
        <taxon>Bacteria</taxon>
        <taxon>Bacillati</taxon>
        <taxon>Bacillota</taxon>
        <taxon>Bacilli</taxon>
        <taxon>Bacillales</taxon>
        <taxon>Alicyclobacillaceae</taxon>
        <taxon>Effusibacillus</taxon>
    </lineage>
</organism>
<sequence>MFELMCWNNGKRFRAHDQEGLFYRALVPSDSRIILIMIHGAGQHSGQFFDLGEFCFRHSIAFYALDLRGFGQSTGQRGHINTFSQYLKDLDDFISVVRKQHEPIPLFLLGHSLGGIIVIRYVQERQNNVQGIILSAPALKLRFQIPKTLRFACQALSWLTPELCFDLNMWSVFLSKLGFELRMQNGVSTEIEPSFITYYSVRWCNEFLINANYALKKAGAIQNAVLSLCGEEDPLVDPDSVREFHDCLKVKDKKFISISNAKHRLLQDKHNTPNYQYIIGWLNERIEVKYCDSHE</sequence>
<name>A0A292YLB8_9BACL</name>
<gene>
    <name evidence="2" type="ORF">EFBL_0792</name>
</gene>
<evidence type="ECO:0000313" key="2">
    <source>
        <dbReference type="EMBL" id="GAX89174.1"/>
    </source>
</evidence>
<dbReference type="Pfam" id="PF12146">
    <property type="entry name" value="Hydrolase_4"/>
    <property type="match status" value="1"/>
</dbReference>
<keyword evidence="3" id="KW-1185">Reference proteome</keyword>
<dbReference type="PRINTS" id="PR00111">
    <property type="entry name" value="ABHYDROLASE"/>
</dbReference>
<dbReference type="InterPro" id="IPR029058">
    <property type="entry name" value="AB_hydrolase_fold"/>
</dbReference>
<dbReference type="PANTHER" id="PTHR11614">
    <property type="entry name" value="PHOSPHOLIPASE-RELATED"/>
    <property type="match status" value="1"/>
</dbReference>
<dbReference type="InterPro" id="IPR022742">
    <property type="entry name" value="Hydrolase_4"/>
</dbReference>